<dbReference type="PANTHER" id="PTHR11795">
    <property type="entry name" value="BRANCHED-CHAIN AMINO ACID TRANSPORT SYSTEM PERMEASE PROTEIN LIVH"/>
    <property type="match status" value="1"/>
</dbReference>
<dbReference type="InterPro" id="IPR037294">
    <property type="entry name" value="ABC_BtuC-like"/>
</dbReference>
<dbReference type="CDD" id="cd06582">
    <property type="entry name" value="TM_PBP1_LivH_like"/>
    <property type="match status" value="1"/>
</dbReference>
<feature type="transmembrane region" description="Helical" evidence="9">
    <location>
        <begin position="141"/>
        <end position="160"/>
    </location>
</feature>
<dbReference type="InterPro" id="IPR001851">
    <property type="entry name" value="ABC_transp_permease"/>
</dbReference>
<evidence type="ECO:0000256" key="7">
    <source>
        <dbReference type="ARBA" id="ARBA00023136"/>
    </source>
</evidence>
<evidence type="ECO:0000256" key="9">
    <source>
        <dbReference type="SAM" id="Phobius"/>
    </source>
</evidence>
<dbReference type="Gene3D" id="1.10.3470.10">
    <property type="entry name" value="ABC transporter involved in vitamin B12 uptake, BtuC"/>
    <property type="match status" value="1"/>
</dbReference>
<keyword evidence="5" id="KW-0029">Amino-acid transport</keyword>
<feature type="transmembrane region" description="Helical" evidence="9">
    <location>
        <begin position="218"/>
        <end position="235"/>
    </location>
</feature>
<dbReference type="AlphaFoldDB" id="A0A5K7YSN0"/>
<organism evidence="10 11">
    <name type="scientific">Desulfosarcina alkanivorans</name>
    <dbReference type="NCBI Taxonomy" id="571177"/>
    <lineage>
        <taxon>Bacteria</taxon>
        <taxon>Pseudomonadati</taxon>
        <taxon>Thermodesulfobacteriota</taxon>
        <taxon>Desulfobacteria</taxon>
        <taxon>Desulfobacterales</taxon>
        <taxon>Desulfosarcinaceae</taxon>
        <taxon>Desulfosarcina</taxon>
    </lineage>
</organism>
<evidence type="ECO:0000256" key="8">
    <source>
        <dbReference type="ARBA" id="ARBA00037998"/>
    </source>
</evidence>
<keyword evidence="6 9" id="KW-1133">Transmembrane helix</keyword>
<evidence type="ECO:0000256" key="4">
    <source>
        <dbReference type="ARBA" id="ARBA00022692"/>
    </source>
</evidence>
<feature type="transmembrane region" description="Helical" evidence="9">
    <location>
        <begin position="189"/>
        <end position="212"/>
    </location>
</feature>
<comment type="similarity">
    <text evidence="8">Belongs to the binding-protein-dependent transport system permease family. LivHM subfamily.</text>
</comment>
<evidence type="ECO:0000256" key="5">
    <source>
        <dbReference type="ARBA" id="ARBA00022970"/>
    </source>
</evidence>
<dbReference type="GO" id="GO:0006865">
    <property type="term" value="P:amino acid transport"/>
    <property type="evidence" value="ECO:0007669"/>
    <property type="project" value="UniProtKB-KW"/>
</dbReference>
<sequence>MLLFIEQLLNGLQLGIMLFLMSAGLTLVFGIMQVINLAHGSFYMIGAYVGATVTARTGSFVLGILAALPAAALAGMLVEILVLRRLYRKEHLDQVLATFGLIMFFNELTRIVWGRQPLFMDVPPWLAGSIEFIPGVPYPSYRLAVIAVGIMVGLLLYLLFTRTRMGMQIRAGAGNREMAGALGINIRRLYTLVFGLGTLLAGLAGVMAGPILAVEAGMGESILILTFVVIVIGGIGSIRGALAGALLVGLVDTLGRAFLPTVLRLFFSAAYADGIAASLASMSVYILMAAVLVCRPRGLVPAHA</sequence>
<feature type="transmembrane region" description="Helical" evidence="9">
    <location>
        <begin position="60"/>
        <end position="83"/>
    </location>
</feature>
<keyword evidence="3" id="KW-1003">Cell membrane</keyword>
<feature type="transmembrane region" description="Helical" evidence="9">
    <location>
        <begin position="242"/>
        <end position="263"/>
    </location>
</feature>
<keyword evidence="4 9" id="KW-0812">Transmembrane</keyword>
<dbReference type="InterPro" id="IPR052157">
    <property type="entry name" value="BCAA_transport_permease"/>
</dbReference>
<reference evidence="10 11" key="1">
    <citation type="submission" date="2019-11" db="EMBL/GenBank/DDBJ databases">
        <title>Comparative genomics of hydrocarbon-degrading Desulfosarcina strains.</title>
        <authorList>
            <person name="Watanabe M."/>
            <person name="Kojima H."/>
            <person name="Fukui M."/>
        </authorList>
    </citation>
    <scope>NUCLEOTIDE SEQUENCE [LARGE SCALE GENOMIC DNA]</scope>
    <source>
        <strain evidence="10 11">PL12</strain>
    </source>
</reference>
<dbReference type="EMBL" id="AP021874">
    <property type="protein sequence ID" value="BBO71153.1"/>
    <property type="molecule type" value="Genomic_DNA"/>
</dbReference>
<dbReference type="Proteomes" id="UP000427906">
    <property type="component" value="Chromosome"/>
</dbReference>
<dbReference type="RefSeq" id="WP_155319032.1">
    <property type="nucleotide sequence ID" value="NZ_AP021874.1"/>
</dbReference>
<feature type="transmembrane region" description="Helical" evidence="9">
    <location>
        <begin position="95"/>
        <end position="113"/>
    </location>
</feature>
<proteinExistence type="inferred from homology"/>
<dbReference type="KEGG" id="dalk:DSCA_50830"/>
<evidence type="ECO:0000256" key="1">
    <source>
        <dbReference type="ARBA" id="ARBA00004651"/>
    </source>
</evidence>
<comment type="subcellular location">
    <subcellularLocation>
        <location evidence="1">Cell membrane</location>
        <topology evidence="1">Multi-pass membrane protein</topology>
    </subcellularLocation>
</comment>
<keyword evidence="2" id="KW-0813">Transport</keyword>
<accession>A0A5K7YSN0</accession>
<gene>
    <name evidence="10" type="ORF">DSCA_50830</name>
</gene>
<dbReference type="OrthoDB" id="9807115at2"/>
<name>A0A5K7YSN0_9BACT</name>
<dbReference type="GO" id="GO:0022857">
    <property type="term" value="F:transmembrane transporter activity"/>
    <property type="evidence" value="ECO:0007669"/>
    <property type="project" value="InterPro"/>
</dbReference>
<evidence type="ECO:0000256" key="2">
    <source>
        <dbReference type="ARBA" id="ARBA00022448"/>
    </source>
</evidence>
<keyword evidence="11" id="KW-1185">Reference proteome</keyword>
<dbReference type="PANTHER" id="PTHR11795:SF442">
    <property type="entry name" value="ABC TRANSPORTER ATP-BINDING PROTEIN"/>
    <property type="match status" value="1"/>
</dbReference>
<dbReference type="Pfam" id="PF02653">
    <property type="entry name" value="BPD_transp_2"/>
    <property type="match status" value="1"/>
</dbReference>
<feature type="transmembrane region" description="Helical" evidence="9">
    <location>
        <begin position="12"/>
        <end position="35"/>
    </location>
</feature>
<dbReference type="GO" id="GO:0005886">
    <property type="term" value="C:plasma membrane"/>
    <property type="evidence" value="ECO:0007669"/>
    <property type="project" value="UniProtKB-SubCell"/>
</dbReference>
<keyword evidence="7 9" id="KW-0472">Membrane</keyword>
<protein>
    <submittedName>
        <fullName evidence="10">Branched-chain amino acid ABC transporter permease</fullName>
    </submittedName>
</protein>
<evidence type="ECO:0000313" key="11">
    <source>
        <dbReference type="Proteomes" id="UP000427906"/>
    </source>
</evidence>
<feature type="transmembrane region" description="Helical" evidence="9">
    <location>
        <begin position="275"/>
        <end position="294"/>
    </location>
</feature>
<evidence type="ECO:0000313" key="10">
    <source>
        <dbReference type="EMBL" id="BBO71153.1"/>
    </source>
</evidence>
<evidence type="ECO:0000256" key="3">
    <source>
        <dbReference type="ARBA" id="ARBA00022475"/>
    </source>
</evidence>
<evidence type="ECO:0000256" key="6">
    <source>
        <dbReference type="ARBA" id="ARBA00022989"/>
    </source>
</evidence>